<keyword evidence="6" id="KW-0482">Metalloprotease</keyword>
<evidence type="ECO:0000256" key="6">
    <source>
        <dbReference type="ARBA" id="ARBA00023049"/>
    </source>
</evidence>
<feature type="domain" description="Peptidase M14" evidence="7">
    <location>
        <begin position="47"/>
        <end position="351"/>
    </location>
</feature>
<dbReference type="GO" id="GO:0005615">
    <property type="term" value="C:extracellular space"/>
    <property type="evidence" value="ECO:0007669"/>
    <property type="project" value="TreeGrafter"/>
</dbReference>
<evidence type="ECO:0000256" key="3">
    <source>
        <dbReference type="ARBA" id="ARBA00022670"/>
    </source>
</evidence>
<proteinExistence type="inferred from homology"/>
<keyword evidence="3" id="KW-0645">Protease</keyword>
<gene>
    <name evidence="8" type="ORF">EZS27_012991</name>
</gene>
<dbReference type="PROSITE" id="PS52035">
    <property type="entry name" value="PEPTIDASE_M14"/>
    <property type="match status" value="1"/>
</dbReference>
<comment type="similarity">
    <text evidence="2">Belongs to the peptidase M14 family.</text>
</comment>
<evidence type="ECO:0000256" key="2">
    <source>
        <dbReference type="ARBA" id="ARBA00005988"/>
    </source>
</evidence>
<keyword evidence="4" id="KW-0378">Hydrolase</keyword>
<protein>
    <submittedName>
        <fullName evidence="8">Internalin-J</fullName>
    </submittedName>
</protein>
<reference evidence="8" key="1">
    <citation type="submission" date="2019-03" db="EMBL/GenBank/DDBJ databases">
        <title>Single cell metagenomics reveals metabolic interactions within the superorganism composed of flagellate Streblomastix strix and complex community of Bacteroidetes bacteria on its surface.</title>
        <authorList>
            <person name="Treitli S.C."/>
            <person name="Kolisko M."/>
            <person name="Husnik F."/>
            <person name="Keeling P."/>
            <person name="Hampl V."/>
        </authorList>
    </citation>
    <scope>NUCLEOTIDE SEQUENCE</scope>
    <source>
        <strain evidence="8">STM</strain>
    </source>
</reference>
<dbReference type="InterPro" id="IPR032675">
    <property type="entry name" value="LRR_dom_sf"/>
</dbReference>
<name>A0A5J4RZ27_9ZZZZ</name>
<comment type="caution">
    <text evidence="8">The sequence shown here is derived from an EMBL/GenBank/DDBJ whole genome shotgun (WGS) entry which is preliminary data.</text>
</comment>
<accession>A0A5J4RZ27</accession>
<evidence type="ECO:0000256" key="4">
    <source>
        <dbReference type="ARBA" id="ARBA00022801"/>
    </source>
</evidence>
<dbReference type="Pfam" id="PF00246">
    <property type="entry name" value="Peptidase_M14"/>
    <property type="match status" value="1"/>
</dbReference>
<evidence type="ECO:0000256" key="1">
    <source>
        <dbReference type="ARBA" id="ARBA00001947"/>
    </source>
</evidence>
<dbReference type="PANTHER" id="PTHR11705:SF143">
    <property type="entry name" value="SLL0236 PROTEIN"/>
    <property type="match status" value="1"/>
</dbReference>
<dbReference type="GO" id="GO:0006508">
    <property type="term" value="P:proteolysis"/>
    <property type="evidence" value="ECO:0007669"/>
    <property type="project" value="UniProtKB-KW"/>
</dbReference>
<evidence type="ECO:0000313" key="8">
    <source>
        <dbReference type="EMBL" id="KAA6339049.1"/>
    </source>
</evidence>
<dbReference type="SMART" id="SM00631">
    <property type="entry name" value="Zn_pept"/>
    <property type="match status" value="1"/>
</dbReference>
<dbReference type="GO" id="GO:0004181">
    <property type="term" value="F:metallocarboxypeptidase activity"/>
    <property type="evidence" value="ECO:0007669"/>
    <property type="project" value="InterPro"/>
</dbReference>
<evidence type="ECO:0000256" key="5">
    <source>
        <dbReference type="ARBA" id="ARBA00022833"/>
    </source>
</evidence>
<dbReference type="AlphaFoldDB" id="A0A5J4RZ27"/>
<keyword evidence="5" id="KW-0862">Zinc</keyword>
<organism evidence="8">
    <name type="scientific">termite gut metagenome</name>
    <dbReference type="NCBI Taxonomy" id="433724"/>
    <lineage>
        <taxon>unclassified sequences</taxon>
        <taxon>metagenomes</taxon>
        <taxon>organismal metagenomes</taxon>
    </lineage>
</organism>
<dbReference type="Gene3D" id="3.80.10.10">
    <property type="entry name" value="Ribonuclease Inhibitor"/>
    <property type="match status" value="2"/>
</dbReference>
<dbReference type="Gene3D" id="3.40.630.10">
    <property type="entry name" value="Zn peptidases"/>
    <property type="match status" value="1"/>
</dbReference>
<dbReference type="InterPro" id="IPR000834">
    <property type="entry name" value="Peptidase_M14"/>
</dbReference>
<comment type="cofactor">
    <cofactor evidence="1">
        <name>Zn(2+)</name>
        <dbReference type="ChEBI" id="CHEBI:29105"/>
    </cofactor>
</comment>
<sequence>MKKLRLIGIILCFPLLIAAQQPGKMTQKFFPDPDVTIQTPSFQKKKGYADYNEIISYIERTIEGKNIATLEYIGETQKGKKIPAVTIKKPIGNDKVKVMFTGRVHGDEPAGTEALLMLIDKLLNDEELSFLTEKIDIAILPIINIDGGEKLKRQSDNGIDLNRDMSKLQAPETVALRLFFNRFDPDVFIDFHEYLPFRADYVKLGSFGVTGFADVMMLYCENPNYPKSLHDIVQNIYLPAIQQILTDNQMTHCKYFSSDKDAGVRTAEDKIKDLDGIQYFTGINRLTLTSNELTSLNTSSLSKLDTLTLNNNWIGNLDLTHNAELAYLSYTASSRTPVENQLSSVDLSQNKKLRYVDLSSHSHAPFTIPAEIYNNLTTAKGVQEGTITPKNNNYVINDKVFGEYLVYLGAKGTIEEEIIEGGTTNYHYVVDTVLSKAQTGELNLGKQANRITLLTNAGVRTAEDKIKDLDGIQYFTGINRLTLTSNELTSLNTSSLSKLDTLTLNNNWIGNLDLTHNAELVYLSYTASTRTPVENQLPSIDLSQNNKLRYVDLSSHSHAPFTIPADIYNSLTTAKGVQKEN</sequence>
<dbReference type="SUPFAM" id="SSF53187">
    <property type="entry name" value="Zn-dependent exopeptidases"/>
    <property type="match status" value="1"/>
</dbReference>
<evidence type="ECO:0000259" key="7">
    <source>
        <dbReference type="PROSITE" id="PS52035"/>
    </source>
</evidence>
<dbReference type="PANTHER" id="PTHR11705">
    <property type="entry name" value="PROTEASE FAMILY M14 CARBOXYPEPTIDASE A,B"/>
    <property type="match status" value="1"/>
</dbReference>
<dbReference type="SUPFAM" id="SSF52058">
    <property type="entry name" value="L domain-like"/>
    <property type="match status" value="1"/>
</dbReference>
<dbReference type="EMBL" id="SNRY01000568">
    <property type="protein sequence ID" value="KAA6339049.1"/>
    <property type="molecule type" value="Genomic_DNA"/>
</dbReference>
<dbReference type="GO" id="GO:0008270">
    <property type="term" value="F:zinc ion binding"/>
    <property type="evidence" value="ECO:0007669"/>
    <property type="project" value="InterPro"/>
</dbReference>